<feature type="compositionally biased region" description="Low complexity" evidence="16">
    <location>
        <begin position="1253"/>
        <end position="1275"/>
    </location>
</feature>
<dbReference type="PROSITE" id="PS50077">
    <property type="entry name" value="HEAT_REPEAT"/>
    <property type="match status" value="1"/>
</dbReference>
<dbReference type="GO" id="GO:0005881">
    <property type="term" value="C:cytoplasmic microtubule"/>
    <property type="evidence" value="ECO:0007669"/>
    <property type="project" value="UniProtKB-ARBA"/>
</dbReference>
<keyword evidence="7" id="KW-0677">Repeat</keyword>
<dbReference type="GO" id="GO:0000776">
    <property type="term" value="C:kinetochore"/>
    <property type="evidence" value="ECO:0007669"/>
    <property type="project" value="UniProtKB-KW"/>
</dbReference>
<feature type="region of interest" description="Disordered" evidence="16">
    <location>
        <begin position="2180"/>
        <end position="2267"/>
    </location>
</feature>
<organism evidence="18">
    <name type="scientific">Melanopsichium pennsylvanicum 4</name>
    <dbReference type="NCBI Taxonomy" id="1398559"/>
    <lineage>
        <taxon>Eukaryota</taxon>
        <taxon>Fungi</taxon>
        <taxon>Dikarya</taxon>
        <taxon>Basidiomycota</taxon>
        <taxon>Ustilaginomycotina</taxon>
        <taxon>Ustilaginomycetes</taxon>
        <taxon>Ustilaginales</taxon>
        <taxon>Ustilaginaceae</taxon>
        <taxon>Melanopsichium</taxon>
    </lineage>
</organism>
<feature type="compositionally biased region" description="Low complexity" evidence="16">
    <location>
        <begin position="558"/>
        <end position="568"/>
    </location>
</feature>
<feature type="region of interest" description="Disordered" evidence="16">
    <location>
        <begin position="2061"/>
        <end position="2105"/>
    </location>
</feature>
<dbReference type="InterPro" id="IPR048491">
    <property type="entry name" value="XMAP215_CLASP_TOG"/>
</dbReference>
<evidence type="ECO:0000256" key="1">
    <source>
        <dbReference type="ARBA" id="ARBA00004300"/>
    </source>
</evidence>
<evidence type="ECO:0000256" key="10">
    <source>
        <dbReference type="ARBA" id="ARBA00023212"/>
    </source>
</evidence>
<comment type="similarity">
    <text evidence="13">Belongs to the TOG/XMAP215 family.</text>
</comment>
<reference evidence="18" key="1">
    <citation type="journal article" date="2014" name="Genome Biol. Evol.">
        <title>Gene Loss Rather Than Gene Gain Is Associated with a Host Jump from Monocots to Dicots in the Smut Fungus Melanopsichium pennsylvanicum.</title>
        <authorList>
            <person name="Sharma R."/>
            <person name="Mishra B."/>
            <person name="Runge F."/>
            <person name="Thines M."/>
        </authorList>
    </citation>
    <scope>NUCLEOTIDE SEQUENCE</scope>
    <source>
        <strain evidence="18">4</strain>
    </source>
</reference>
<evidence type="ECO:0000256" key="12">
    <source>
        <dbReference type="ARBA" id="ARBA00023328"/>
    </source>
</evidence>
<dbReference type="GO" id="GO:0044732">
    <property type="term" value="C:mitotic spindle pole body"/>
    <property type="evidence" value="ECO:0007669"/>
    <property type="project" value="UniProtKB-ARBA"/>
</dbReference>
<dbReference type="InterPro" id="IPR045110">
    <property type="entry name" value="XMAP215"/>
</dbReference>
<comment type="subcellular location">
    <subcellularLocation>
        <location evidence="2">Chromosome</location>
        <location evidence="2">Centromere</location>
        <location evidence="2">Kinetochore</location>
    </subcellularLocation>
    <subcellularLocation>
        <location evidence="1">Cytoplasm</location>
        <location evidence="1">Cytoskeleton</location>
        <location evidence="1">Microtubule organizing center</location>
        <location evidence="1">Centrosome</location>
    </subcellularLocation>
    <subcellularLocation>
        <location evidence="3">Cytoplasm</location>
        <location evidence="3">Cytoskeleton</location>
        <location evidence="3">Spindle pole</location>
    </subcellularLocation>
</comment>
<feature type="region of interest" description="Disordered" evidence="16">
    <location>
        <begin position="1195"/>
        <end position="1307"/>
    </location>
</feature>
<feature type="domain" description="TOG" evidence="17">
    <location>
        <begin position="650"/>
        <end position="882"/>
    </location>
</feature>
<feature type="region of interest" description="Disordered" evidence="16">
    <location>
        <begin position="259"/>
        <end position="297"/>
    </location>
</feature>
<dbReference type="GO" id="GO:0030951">
    <property type="term" value="P:establishment or maintenance of microtubule cytoskeleton polarity"/>
    <property type="evidence" value="ECO:0007669"/>
    <property type="project" value="InterPro"/>
</dbReference>
<keyword evidence="10" id="KW-0206">Cytoskeleton</keyword>
<dbReference type="SUPFAM" id="SSF48371">
    <property type="entry name" value="ARM repeat"/>
    <property type="match status" value="2"/>
</dbReference>
<dbReference type="GO" id="GO:0099070">
    <property type="term" value="C:static microtubule bundle"/>
    <property type="evidence" value="ECO:0007669"/>
    <property type="project" value="UniProtKB-ARBA"/>
</dbReference>
<feature type="compositionally biased region" description="Basic and acidic residues" evidence="16">
    <location>
        <begin position="1289"/>
        <end position="1301"/>
    </location>
</feature>
<feature type="compositionally biased region" description="Acidic residues" evidence="16">
    <location>
        <begin position="285"/>
        <end position="294"/>
    </location>
</feature>
<evidence type="ECO:0000256" key="8">
    <source>
        <dbReference type="ARBA" id="ARBA00022776"/>
    </source>
</evidence>
<dbReference type="Pfam" id="PF21041">
    <property type="entry name" value="XMAP215_CLASP_TOG"/>
    <property type="match status" value="3"/>
</dbReference>
<dbReference type="FunFam" id="1.25.10.10:FF:000068">
    <property type="entry name" value="cytoskeleton-associated protein 5 isoform X1"/>
    <property type="match status" value="1"/>
</dbReference>
<dbReference type="Gene3D" id="1.25.10.10">
    <property type="entry name" value="Leucine-rich Repeat Variant"/>
    <property type="match status" value="6"/>
</dbReference>
<dbReference type="GO" id="GO:0051315">
    <property type="term" value="P:attachment of mitotic spindle microtubules to kinetochore"/>
    <property type="evidence" value="ECO:0007669"/>
    <property type="project" value="UniProtKB-ARBA"/>
</dbReference>
<feature type="domain" description="TOG" evidence="17">
    <location>
        <begin position="297"/>
        <end position="534"/>
    </location>
</feature>
<evidence type="ECO:0000256" key="15">
    <source>
        <dbReference type="SAM" id="Coils"/>
    </source>
</evidence>
<evidence type="ECO:0000256" key="14">
    <source>
        <dbReference type="PROSITE-ProRule" id="PRU00103"/>
    </source>
</evidence>
<dbReference type="SMART" id="SM01349">
    <property type="entry name" value="TOG"/>
    <property type="match status" value="5"/>
</dbReference>
<feature type="compositionally biased region" description="Low complexity" evidence="16">
    <location>
        <begin position="1623"/>
        <end position="1657"/>
    </location>
</feature>
<keyword evidence="4" id="KW-0158">Chromosome</keyword>
<dbReference type="EMBL" id="HG529566">
    <property type="protein sequence ID" value="CDI53087.1"/>
    <property type="molecule type" value="Genomic_DNA"/>
</dbReference>
<feature type="compositionally biased region" description="Low complexity" evidence="16">
    <location>
        <begin position="1668"/>
        <end position="1680"/>
    </location>
</feature>
<evidence type="ECO:0000256" key="2">
    <source>
        <dbReference type="ARBA" id="ARBA00004629"/>
    </source>
</evidence>
<evidence type="ECO:0000256" key="16">
    <source>
        <dbReference type="SAM" id="MobiDB-lite"/>
    </source>
</evidence>
<dbReference type="GO" id="GO:1990571">
    <property type="term" value="P:meiotic centromere clustering"/>
    <property type="evidence" value="ECO:0007669"/>
    <property type="project" value="UniProtKB-ARBA"/>
</dbReference>
<evidence type="ECO:0000256" key="6">
    <source>
        <dbReference type="ARBA" id="ARBA00022618"/>
    </source>
</evidence>
<dbReference type="FunFam" id="1.25.10.10:FF:000063">
    <property type="entry name" value="Putative cytoskeleton-associated protein 5"/>
    <property type="match status" value="1"/>
</dbReference>
<protein>
    <submittedName>
        <fullName evidence="18">Related to STU2-Microtubule-associated protein (MAP) of the XMAP215/Dis1 family</fullName>
    </submittedName>
</protein>
<feature type="compositionally biased region" description="Polar residues" evidence="16">
    <location>
        <begin position="2237"/>
        <end position="2253"/>
    </location>
</feature>
<dbReference type="PANTHER" id="PTHR12609">
    <property type="entry name" value="MICROTUBULE ASSOCIATED PROTEIN XMAP215"/>
    <property type="match status" value="1"/>
</dbReference>
<feature type="repeat" description="HEAT" evidence="14">
    <location>
        <begin position="1542"/>
        <end position="1578"/>
    </location>
</feature>
<dbReference type="GO" id="GO:0051010">
    <property type="term" value="F:microtubule plus-end binding"/>
    <property type="evidence" value="ECO:0007669"/>
    <property type="project" value="InterPro"/>
</dbReference>
<feature type="non-terminal residue" evidence="18">
    <location>
        <position position="2267"/>
    </location>
</feature>
<feature type="compositionally biased region" description="Low complexity" evidence="16">
    <location>
        <begin position="596"/>
        <end position="643"/>
    </location>
</feature>
<dbReference type="InterPro" id="IPR016024">
    <property type="entry name" value="ARM-type_fold"/>
</dbReference>
<dbReference type="InterPro" id="IPR021133">
    <property type="entry name" value="HEAT_type_2"/>
</dbReference>
<name>A0A077R2N3_9BASI</name>
<evidence type="ECO:0000256" key="9">
    <source>
        <dbReference type="ARBA" id="ARBA00022838"/>
    </source>
</evidence>
<dbReference type="FunFam" id="1.25.10.10:FF:000050">
    <property type="entry name" value="Cytoskeleton-associated protein 5 isoform X1"/>
    <property type="match status" value="1"/>
</dbReference>
<evidence type="ECO:0000259" key="17">
    <source>
        <dbReference type="SMART" id="SM01349"/>
    </source>
</evidence>
<keyword evidence="11" id="KW-0131">Cell cycle</keyword>
<evidence type="ECO:0000256" key="7">
    <source>
        <dbReference type="ARBA" id="ARBA00022737"/>
    </source>
</evidence>
<keyword evidence="5" id="KW-0963">Cytoplasm</keyword>
<keyword evidence="9" id="KW-0995">Kinetochore</keyword>
<dbReference type="GO" id="GO:0051301">
    <property type="term" value="P:cell division"/>
    <property type="evidence" value="ECO:0007669"/>
    <property type="project" value="UniProtKB-KW"/>
</dbReference>
<dbReference type="InterPro" id="IPR011989">
    <property type="entry name" value="ARM-like"/>
</dbReference>
<dbReference type="FunFam" id="1.25.10.10:FF:000052">
    <property type="entry name" value="Cytoskeleton associated protein 5"/>
    <property type="match status" value="1"/>
</dbReference>
<keyword evidence="15" id="KW-0175">Coiled coil</keyword>
<dbReference type="GO" id="GO:1990498">
    <property type="term" value="C:mitotic spindle microtubule"/>
    <property type="evidence" value="ECO:0007669"/>
    <property type="project" value="UniProtKB-ARBA"/>
</dbReference>
<sequence>MSMDMMGSAPPTQDDFTKMSIEERLASKLWKARVSAYEDLSKAFPKTSSENDPIFRQYTRNPEILKSIVVDTNAVAQEKGVDAVRAYVEFGGLSAGKTREFVVPSLVEKCLGSTRAGTKKNALQLISFYAQIEDIVGCEGLLSDLLDGLKAKQPKVVAGCITAIKDLVRDFGHKQVAPKPILKRLPDMFAHSDKNVRAEASFLAQELHKYIGAALEPTIDSLKDIQAKELRQQFADIDAQLTSKPAPTRFLVSQQQKLQATAAPLSHPHGAADAQATAPSYTDTQQDDDDDQVDPYDLAEPVNVFGSRDFPADFEDMIVSKKWQDRKETLETILKILTSSPKLQSDNRFEGLVDHLALKISKDANINVVLVSCQCLEAMAKGLRDNFARYKDKVVPPIIEKLKEKKPTTVEVLAKALDAIFQTVSFSEILEHIFTGIKHKNPAVKTESIRFLVRCLRTTKVAPAKADIKPIGDALVTAMADGSPDVRDAGAAGLGTLMKLIGERPMNLFLEGLDDIKKGKIQEEYKTAEVKVKMGGAAASSSTAPARRPPAAAPPPAARAAPASMARSKPIAPAAAEGKENQAPRPVARPAAGLTARPPSARPAAASAASSSAPAKRPAAASSSSGARPAAAASGGSKGAPSATEPVKFRFHPDDAEARAADLIPGNIVSQLASSAWKERLQGMIEFNDWLKVEAETVESEIIVRALGKKPGWKESNFQVMAEVYKALQLLANDCPTFGRPSVALSVQPLCDKLGDIKLKTPAGEALVTFAEKTSFGFLLAQALAPLGSLKAPKAIADSILWVNQTLLEFGTAGVDVRSLINYLVTCLKSANAAVRTNATKAIGTLARFLGTALNAFVADLNPQLRTTIEAEIEKAASDPPPAPVRFGDETRAPAGKAAVSCGGGGAEAPAAQDVGVDEDMLDELVPRVDLDRLVPATAIARMGDANWKERREGLEEVLAAVNANSRLKGNMAELANALKMRCSDSNIMCKSMALDAIAKIATGMNKHFEPHAKILAGPIAQVLADAKAPVRASATAALTAIAEQVGASPLLPGFSTVAESKAANPMLKQELFGWLANWFESHPPEKGMELAPLALPCVQCLDDKLAAVRKASQACLPFIIMRAGYKHVIEQTNQLKPASKNTAIPLIDAAKAQAQASARATAASAAALPAQAAAQPPATISRLAAVSSRANAPSSARGLGSAALPPAAAVPSSPRVSTIVRPDGIKPPSAVGRSLKAPSSSIARSSRLAPDASDGVSSSRNASASAGGAAAGAGNTMDRSAPLISADSKAKALREKREGKGASWIGADGAPRPELIEVLRQQCDGQLSRGVTDSMFSKSHSAEKDFYAALTLLSDFISSPTFAEEQYGMSPEETIERTLANSDLIFKYVAIRLTDGNTSLSLKCLDILEHLVALLSTQQYHMSDYESTCILPCLTAKFGDAKVAFRDRIREIFRKMTFIFPPSKLLTSYLENGLPSKNARVRTECLNEVGYLFSKNGLQLLTSYLENGLPSKNARVRTECLNEVGYLFSKNGLQVCSPSRTLPVIAKQISDRDANVRATALATIGEAYKIIGDEVYKLVGSLPGKEMSMLEERLKRTTVPSVSGAPTAARAVVAGNTIARAGPRASAVPPSAAASSSPARLPSGPPSSRLARPGSALQQPAPSAVVRSRLPAPGAAASAARRESAMGLPRATRTSSGVSSPRASTLRAPTEFAARPNSVIARTEHDEFLADELPEEEDDELSVDQAINLVVSDNVEQSVLALKHVEAFIREEEPQLILHVDQLAIVLSKQMQRAFSADSGEYASERLKKHLLVVSTSVFDKNRVWQDGRTLGSYLSRSALIPLLTVLLQQLIQSTSRTDDPTAQNESKFLNVIVLRCFSACNLNLLYGACLQMLTEATEDLRELEGELLETRSKFSELLIKCLWKIAKRLEDSLAQQQVEPQQLFADVESFLQAIGPSEWRQRAQDGVPLADLPLRTVKIILSHTSNHFGEEALGMLDMIPQPENSYVYKYLIRMLNIANEGANGVDKVASVADDVVVVVEEGGGDDAIVHVAKSRVGSVASNNGAGESDSRTNSQNGNGHGNVNGNGSGSTAAAAVEPESGTHHAELRDIFQRISNKTESRQGIRELYEFTKRNPHLSKHVENSLQKTGPIFQRFIKRALANHAAEDPDVIEAGAGAEEVPRVGTPSQSNMSVNNGGGNGRPGTPRNSRLSSSAAAAAAAVGGGGGGEASVMGSPNSSSTQSPRGSSIRSSATDDRLAQLRAKFS</sequence>
<feature type="region of interest" description="Disordered" evidence="16">
    <location>
        <begin position="1623"/>
        <end position="1713"/>
    </location>
</feature>
<dbReference type="GO" id="GO:0000022">
    <property type="term" value="P:mitotic spindle elongation"/>
    <property type="evidence" value="ECO:0007669"/>
    <property type="project" value="UniProtKB-ARBA"/>
</dbReference>
<feature type="region of interest" description="Disordered" evidence="16">
    <location>
        <begin position="538"/>
        <end position="647"/>
    </location>
</feature>
<evidence type="ECO:0000256" key="4">
    <source>
        <dbReference type="ARBA" id="ARBA00022454"/>
    </source>
</evidence>
<keyword evidence="6" id="KW-0132">Cell division</keyword>
<evidence type="ECO:0000256" key="3">
    <source>
        <dbReference type="ARBA" id="ARBA00004647"/>
    </source>
</evidence>
<feature type="domain" description="TOG" evidence="17">
    <location>
        <begin position="1318"/>
        <end position="1604"/>
    </location>
</feature>
<feature type="compositionally biased region" description="Pro residues" evidence="16">
    <location>
        <begin position="547"/>
        <end position="557"/>
    </location>
</feature>
<feature type="compositionally biased region" description="Low complexity" evidence="16">
    <location>
        <begin position="1197"/>
        <end position="1218"/>
    </location>
</feature>
<keyword evidence="8" id="KW-0498">Mitosis</keyword>
<evidence type="ECO:0000313" key="18">
    <source>
        <dbReference type="EMBL" id="CDI53087.1"/>
    </source>
</evidence>
<dbReference type="GO" id="GO:0000922">
    <property type="term" value="C:spindle pole"/>
    <property type="evidence" value="ECO:0007669"/>
    <property type="project" value="UniProtKB-SubCell"/>
</dbReference>
<dbReference type="GO" id="GO:0046785">
    <property type="term" value="P:microtubule polymerization"/>
    <property type="evidence" value="ECO:0007669"/>
    <property type="project" value="InterPro"/>
</dbReference>
<feature type="compositionally biased region" description="Polar residues" evidence="16">
    <location>
        <begin position="1693"/>
        <end position="1704"/>
    </location>
</feature>
<feature type="compositionally biased region" description="Low complexity" evidence="16">
    <location>
        <begin position="2204"/>
        <end position="2222"/>
    </location>
</feature>
<feature type="coiled-coil region" evidence="15">
    <location>
        <begin position="1895"/>
        <end position="1922"/>
    </location>
</feature>
<feature type="domain" description="TOG" evidence="17">
    <location>
        <begin position="5"/>
        <end position="243"/>
    </location>
</feature>
<keyword evidence="12" id="KW-0137">Centromere</keyword>
<dbReference type="GO" id="GO:0061863">
    <property type="term" value="F:microtubule plus end polymerase"/>
    <property type="evidence" value="ECO:0007669"/>
    <property type="project" value="InterPro"/>
</dbReference>
<evidence type="ECO:0000256" key="13">
    <source>
        <dbReference type="ARBA" id="ARBA00025722"/>
    </source>
</evidence>
<feature type="domain" description="TOG" evidence="17">
    <location>
        <begin position="924"/>
        <end position="1157"/>
    </location>
</feature>
<accession>A0A077R2N3</accession>
<dbReference type="InterPro" id="IPR034085">
    <property type="entry name" value="TOG"/>
</dbReference>
<dbReference type="FunFam" id="1.25.10.10:FF:000019">
    <property type="entry name" value="Cytoskeleton-associated protein 5"/>
    <property type="match status" value="1"/>
</dbReference>
<feature type="compositionally biased region" description="Gly residues" evidence="16">
    <location>
        <begin position="2080"/>
        <end position="2090"/>
    </location>
</feature>
<proteinExistence type="inferred from homology"/>
<evidence type="ECO:0000256" key="11">
    <source>
        <dbReference type="ARBA" id="ARBA00023306"/>
    </source>
</evidence>
<evidence type="ECO:0000256" key="5">
    <source>
        <dbReference type="ARBA" id="ARBA00022490"/>
    </source>
</evidence>